<keyword evidence="2" id="KW-0808">Transferase</keyword>
<dbReference type="PANTHER" id="PTHR10867:SF17">
    <property type="entry name" value="NICOTINAMIDE N-METHYLTRANSFERASE"/>
    <property type="match status" value="1"/>
</dbReference>
<keyword evidence="1" id="KW-0489">Methyltransferase</keyword>
<keyword evidence="3" id="KW-0949">S-adenosyl-L-methionine</keyword>
<accession>A0A251X3L9</accession>
<dbReference type="Gene3D" id="3.40.50.150">
    <property type="entry name" value="Vaccinia Virus protein VP39"/>
    <property type="match status" value="1"/>
</dbReference>
<evidence type="ECO:0000256" key="3">
    <source>
        <dbReference type="ARBA" id="ARBA00022691"/>
    </source>
</evidence>
<reference evidence="4 5" key="1">
    <citation type="submission" date="2016-12" db="EMBL/GenBank/DDBJ databases">
        <title>Thioflexothrix psekupsii D3 genome sequencing and assembly.</title>
        <authorList>
            <person name="Fomenkov A."/>
            <person name="Vincze T."/>
            <person name="Grabovich M."/>
            <person name="Anton B.P."/>
            <person name="Dubinina G."/>
            <person name="Orlova M."/>
            <person name="Belousova E."/>
            <person name="Roberts R.J."/>
        </authorList>
    </citation>
    <scope>NUCLEOTIDE SEQUENCE [LARGE SCALE GENOMIC DNA]</scope>
    <source>
        <strain evidence="4">D3</strain>
    </source>
</reference>
<dbReference type="PANTHER" id="PTHR10867">
    <property type="entry name" value="NNMT/PNMT/TEMT FAMILY MEMBER"/>
    <property type="match status" value="1"/>
</dbReference>
<evidence type="ECO:0000313" key="4">
    <source>
        <dbReference type="EMBL" id="OUD12051.1"/>
    </source>
</evidence>
<gene>
    <name evidence="4" type="ORF">TPSD3_13010</name>
</gene>
<keyword evidence="5" id="KW-1185">Reference proteome</keyword>
<evidence type="ECO:0000256" key="1">
    <source>
        <dbReference type="ARBA" id="ARBA00022603"/>
    </source>
</evidence>
<protein>
    <recommendedName>
        <fullName evidence="6">Methyltransferase type 12</fullName>
    </recommendedName>
</protein>
<evidence type="ECO:0008006" key="6">
    <source>
        <dbReference type="Google" id="ProtNLM"/>
    </source>
</evidence>
<dbReference type="PROSITE" id="PS51681">
    <property type="entry name" value="SAM_MT_NNMT_PNMT_TEMT"/>
    <property type="match status" value="1"/>
</dbReference>
<dbReference type="AlphaFoldDB" id="A0A251X3L9"/>
<name>A0A251X3L9_9GAMM</name>
<organism evidence="4 5">
    <name type="scientific">Thioflexithrix psekupsensis</name>
    <dbReference type="NCBI Taxonomy" id="1570016"/>
    <lineage>
        <taxon>Bacteria</taxon>
        <taxon>Pseudomonadati</taxon>
        <taxon>Pseudomonadota</taxon>
        <taxon>Gammaproteobacteria</taxon>
        <taxon>Thiotrichales</taxon>
        <taxon>Thioflexithrix</taxon>
    </lineage>
</organism>
<dbReference type="OrthoDB" id="3278930at2"/>
<evidence type="ECO:0000256" key="2">
    <source>
        <dbReference type="ARBA" id="ARBA00022679"/>
    </source>
</evidence>
<dbReference type="EMBL" id="MSLT01000023">
    <property type="protein sequence ID" value="OUD12051.1"/>
    <property type="molecule type" value="Genomic_DNA"/>
</dbReference>
<dbReference type="NCBIfam" id="NF041360">
    <property type="entry name" value="GntF_guanitoxin"/>
    <property type="match status" value="1"/>
</dbReference>
<dbReference type="InterPro" id="IPR053384">
    <property type="entry name" value="SAM-dep_methyltransferase"/>
</dbReference>
<sequence>MSTTATQYETDYKAKFGPRAYLNEYFQEVDQTNHNVMQFIVETTEMYPAKLANATLLNFGCGPAIDTMISFAPQCAEIHMSDYLAGNLAEVQQWVRHAPDAFHWEIFLRRALSLESHGTIPDAEVTQADLEAREALIRQKMTQFLVGDAAQMHPLGDAATASYDVVSLFFCLEAAATTIEQWREMVKNVFSLLKPNGLLVWVMTAKQSKAYYVGDELFNIVPLKQSDIEAALEGIIAADSLKIQYFDVVEHEHVEGAYMVTALKAG</sequence>
<comment type="caution">
    <text evidence="4">The sequence shown here is derived from an EMBL/GenBank/DDBJ whole genome shotgun (WGS) entry which is preliminary data.</text>
</comment>
<dbReference type="RefSeq" id="WP_086488965.1">
    <property type="nucleotide sequence ID" value="NZ_MSLT01000023.1"/>
</dbReference>
<dbReference type="Pfam" id="PF01234">
    <property type="entry name" value="NNMT_PNMT_TEMT"/>
    <property type="match status" value="1"/>
</dbReference>
<dbReference type="GO" id="GO:0008170">
    <property type="term" value="F:N-methyltransferase activity"/>
    <property type="evidence" value="ECO:0007669"/>
    <property type="project" value="TreeGrafter"/>
</dbReference>
<evidence type="ECO:0000313" key="5">
    <source>
        <dbReference type="Proteomes" id="UP000194798"/>
    </source>
</evidence>
<proteinExistence type="predicted"/>
<dbReference type="GO" id="GO:0032259">
    <property type="term" value="P:methylation"/>
    <property type="evidence" value="ECO:0007669"/>
    <property type="project" value="UniProtKB-KW"/>
</dbReference>
<dbReference type="GO" id="GO:0005829">
    <property type="term" value="C:cytosol"/>
    <property type="evidence" value="ECO:0007669"/>
    <property type="project" value="TreeGrafter"/>
</dbReference>
<dbReference type="SUPFAM" id="SSF53335">
    <property type="entry name" value="S-adenosyl-L-methionine-dependent methyltransferases"/>
    <property type="match status" value="1"/>
</dbReference>
<dbReference type="Proteomes" id="UP000194798">
    <property type="component" value="Unassembled WGS sequence"/>
</dbReference>
<dbReference type="InterPro" id="IPR029063">
    <property type="entry name" value="SAM-dependent_MTases_sf"/>
</dbReference>
<dbReference type="InterPro" id="IPR000940">
    <property type="entry name" value="NNMT_TEMT_trans"/>
</dbReference>